<sequence>MKVGLFGLLGTGNLGNDGSLAAVLAHLRERHPQARIEVFCSGPEDVMARHGVPAVRMNWYRDEYATASRLSSIVRKGLGKLVDIVRTADWVRRQDVVVVPGMGVLETTLPLRPWGWPYSLFLLSFTGKLVRTKVVFLAVGAGTVADRANRTLLVGAARLAYYRSYRDEVSRDALSAMGLDTSHDPVHTDLAFALPNPTPPVDAGVVGVGVMDYHGSNTDRARAGRIHRDYVSRMTEFVRWLVEDGRVVRLFVGDHVDEGVAERIIAAVGSPAVSVVHTSSLDELLREMARVDAVVASRYHNVLAALKLGKPTVAVGYAAKSDALMAEMGLGEFCQSIRDLDVDRLVKQFTLAVERDAELRAVLARRNAEMTGRVERQLFELSAILRGERG</sequence>
<proteinExistence type="predicted"/>
<dbReference type="AlphaFoldDB" id="A0A4R7VD40"/>
<evidence type="ECO:0000259" key="1">
    <source>
        <dbReference type="Pfam" id="PF04230"/>
    </source>
</evidence>
<dbReference type="PANTHER" id="PTHR36836">
    <property type="entry name" value="COLANIC ACID BIOSYNTHESIS PROTEIN WCAK"/>
    <property type="match status" value="1"/>
</dbReference>
<keyword evidence="3" id="KW-1185">Reference proteome</keyword>
<name>A0A4R7VD40_9PSEU</name>
<evidence type="ECO:0000313" key="2">
    <source>
        <dbReference type="EMBL" id="TDV46889.1"/>
    </source>
</evidence>
<dbReference type="RefSeq" id="WP_133905413.1">
    <property type="nucleotide sequence ID" value="NZ_SOCP01000010.1"/>
</dbReference>
<feature type="domain" description="Polysaccharide pyruvyl transferase" evidence="1">
    <location>
        <begin position="13"/>
        <end position="317"/>
    </location>
</feature>
<reference evidence="2 3" key="1">
    <citation type="submission" date="2019-03" db="EMBL/GenBank/DDBJ databases">
        <title>Genomic Encyclopedia of Archaeal and Bacterial Type Strains, Phase II (KMG-II): from individual species to whole genera.</title>
        <authorList>
            <person name="Goeker M."/>
        </authorList>
    </citation>
    <scope>NUCLEOTIDE SEQUENCE [LARGE SCALE GENOMIC DNA]</scope>
    <source>
        <strain evidence="2 3">DSM 45499</strain>
    </source>
</reference>
<comment type="caution">
    <text evidence="2">The sequence shown here is derived from an EMBL/GenBank/DDBJ whole genome shotgun (WGS) entry which is preliminary data.</text>
</comment>
<accession>A0A4R7VD40</accession>
<dbReference type="EMBL" id="SOCP01000010">
    <property type="protein sequence ID" value="TDV46889.1"/>
    <property type="molecule type" value="Genomic_DNA"/>
</dbReference>
<dbReference type="OrthoDB" id="3358948at2"/>
<dbReference type="Proteomes" id="UP000294927">
    <property type="component" value="Unassembled WGS sequence"/>
</dbReference>
<dbReference type="PANTHER" id="PTHR36836:SF1">
    <property type="entry name" value="COLANIC ACID BIOSYNTHESIS PROTEIN WCAK"/>
    <property type="match status" value="1"/>
</dbReference>
<dbReference type="Pfam" id="PF04230">
    <property type="entry name" value="PS_pyruv_trans"/>
    <property type="match status" value="1"/>
</dbReference>
<dbReference type="InterPro" id="IPR007345">
    <property type="entry name" value="Polysacch_pyruvyl_Trfase"/>
</dbReference>
<protein>
    <submittedName>
        <fullName evidence="2">Polysaccharide pyruvyl transferase WcaK-like protein</fullName>
    </submittedName>
</protein>
<dbReference type="SUPFAM" id="SSF53756">
    <property type="entry name" value="UDP-Glycosyltransferase/glycogen phosphorylase"/>
    <property type="match status" value="1"/>
</dbReference>
<keyword evidence="2" id="KW-0808">Transferase</keyword>
<organism evidence="2 3">
    <name type="scientific">Actinophytocola oryzae</name>
    <dbReference type="NCBI Taxonomy" id="502181"/>
    <lineage>
        <taxon>Bacteria</taxon>
        <taxon>Bacillati</taxon>
        <taxon>Actinomycetota</taxon>
        <taxon>Actinomycetes</taxon>
        <taxon>Pseudonocardiales</taxon>
        <taxon>Pseudonocardiaceae</taxon>
    </lineage>
</organism>
<dbReference type="GO" id="GO:0016740">
    <property type="term" value="F:transferase activity"/>
    <property type="evidence" value="ECO:0007669"/>
    <property type="project" value="UniProtKB-KW"/>
</dbReference>
<evidence type="ECO:0000313" key="3">
    <source>
        <dbReference type="Proteomes" id="UP000294927"/>
    </source>
</evidence>
<dbReference type="Gene3D" id="3.40.50.2000">
    <property type="entry name" value="Glycogen Phosphorylase B"/>
    <property type="match status" value="1"/>
</dbReference>
<gene>
    <name evidence="2" type="ORF">CLV71_11072</name>
</gene>